<dbReference type="AlphaFoldDB" id="A0A2K0SZG4"/>
<accession>A0A2K0SZG4</accession>
<comment type="caution">
    <text evidence="2">The sequence shown here is derived from an EMBL/GenBank/DDBJ whole genome shotgun (WGS) entry which is preliminary data.</text>
</comment>
<dbReference type="EMBL" id="MTYH01000102">
    <property type="protein sequence ID" value="PNP38666.1"/>
    <property type="molecule type" value="Genomic_DNA"/>
</dbReference>
<dbReference type="Proteomes" id="UP000236546">
    <property type="component" value="Unassembled WGS sequence"/>
</dbReference>
<evidence type="ECO:0000256" key="1">
    <source>
        <dbReference type="SAM" id="MobiDB-lite"/>
    </source>
</evidence>
<feature type="region of interest" description="Disordered" evidence="1">
    <location>
        <begin position="60"/>
        <end position="79"/>
    </location>
</feature>
<sequence length="478" mass="54560">MSGQLVFPWECRDKEDQAWVAYNYPLRRTNQLLTEENLRLKRILRENGISWSPLAKAHLAQNDPTRRKTRSSGAGSSDSASLFLPTEVLLRVLKFAMKSDHPIIDPLSATTAEHLTDEEKKRGNQIAIHFLTTNKAMNAEGTRFLWESNHFVFTTPQALRNFGELSFHYRHKILQVNLRVVARYYDDQRRKHKLERYYHTDLKKDHPLKVHMRPKESPLVRGGFRCYTWNQLIDFFLALRAPYDPAYKDKKTPRPRLLPSLSSLRIDLVNFSDSLLPFSGSELHEVASHELGCTLNELQVTGMPFDDVGMKASAELSGLVKDEGLYLDAAASFIANSKGLQSLRGDNWCARVIRAYKDLKDELEEEGLGLVGEDGEDGEVGEHFHLHSFEGYHKVGTLPAAPAEDGHPLSTRDEKRVIWKKVPIARDAEKRTWVQFSRINGYEIEDSAWDSDDDRICPCCGDAHPSSSMLEFMSDMSE</sequence>
<protein>
    <submittedName>
        <fullName evidence="2">Uncharacterized protein</fullName>
    </submittedName>
</protein>
<proteinExistence type="predicted"/>
<evidence type="ECO:0000313" key="3">
    <source>
        <dbReference type="Proteomes" id="UP000236546"/>
    </source>
</evidence>
<organism evidence="2 3">
    <name type="scientific">Trichoderma gamsii</name>
    <dbReference type="NCBI Taxonomy" id="398673"/>
    <lineage>
        <taxon>Eukaryota</taxon>
        <taxon>Fungi</taxon>
        <taxon>Dikarya</taxon>
        <taxon>Ascomycota</taxon>
        <taxon>Pezizomycotina</taxon>
        <taxon>Sordariomycetes</taxon>
        <taxon>Hypocreomycetidae</taxon>
        <taxon>Hypocreales</taxon>
        <taxon>Hypocreaceae</taxon>
        <taxon>Trichoderma</taxon>
    </lineage>
</organism>
<evidence type="ECO:0000313" key="2">
    <source>
        <dbReference type="EMBL" id="PNP38666.1"/>
    </source>
</evidence>
<dbReference type="OrthoDB" id="5279415at2759"/>
<reference evidence="2 3" key="1">
    <citation type="submission" date="2017-02" db="EMBL/GenBank/DDBJ databases">
        <title>Genomes of Trichoderma spp. with biocontrol activity.</title>
        <authorList>
            <person name="Gardiner D."/>
            <person name="Kazan K."/>
            <person name="Vos C."/>
            <person name="Harvey P."/>
        </authorList>
    </citation>
    <scope>NUCLEOTIDE SEQUENCE [LARGE SCALE GENOMIC DNA]</scope>
    <source>
        <strain evidence="2 3">A5MH</strain>
    </source>
</reference>
<gene>
    <name evidence="2" type="ORF">TGAMA5MH_09392</name>
</gene>
<name>A0A2K0SZG4_9HYPO</name>